<dbReference type="GO" id="GO:0003677">
    <property type="term" value="F:DNA binding"/>
    <property type="evidence" value="ECO:0007669"/>
    <property type="project" value="InterPro"/>
</dbReference>
<dbReference type="PROSITE" id="PS50943">
    <property type="entry name" value="HTH_CROC1"/>
    <property type="match status" value="1"/>
</dbReference>
<proteinExistence type="predicted"/>
<dbReference type="InterPro" id="IPR050400">
    <property type="entry name" value="Bact_Cytoskel_RodZ"/>
</dbReference>
<dbReference type="OrthoDB" id="9797543at2"/>
<keyword evidence="1" id="KW-1133">Transmembrane helix</keyword>
<dbReference type="EMBL" id="VOSL01000054">
    <property type="protein sequence ID" value="TXD34575.1"/>
    <property type="molecule type" value="Genomic_DNA"/>
</dbReference>
<reference evidence="3 4" key="1">
    <citation type="submission" date="2019-08" db="EMBL/GenBank/DDBJ databases">
        <title>Bradymonadales sp. TMQ2.</title>
        <authorList>
            <person name="Liang Q."/>
        </authorList>
    </citation>
    <scope>NUCLEOTIDE SEQUENCE [LARGE SCALE GENOMIC DNA]</scope>
    <source>
        <strain evidence="3 4">TMQ2</strain>
    </source>
</reference>
<dbReference type="RefSeq" id="WP_146974963.1">
    <property type="nucleotide sequence ID" value="NZ_VOSL01000054.1"/>
</dbReference>
<accession>A0A5C6XBQ5</accession>
<evidence type="ECO:0000256" key="1">
    <source>
        <dbReference type="SAM" id="Phobius"/>
    </source>
</evidence>
<name>A0A5C6XBQ5_9DELT</name>
<evidence type="ECO:0000313" key="3">
    <source>
        <dbReference type="EMBL" id="TXD34575.1"/>
    </source>
</evidence>
<dbReference type="PANTHER" id="PTHR34475:SF1">
    <property type="entry name" value="CYTOSKELETON PROTEIN RODZ"/>
    <property type="match status" value="1"/>
</dbReference>
<evidence type="ECO:0000259" key="2">
    <source>
        <dbReference type="PROSITE" id="PS50943"/>
    </source>
</evidence>
<organism evidence="3 4">
    <name type="scientific">Lujinxingia vulgaris</name>
    <dbReference type="NCBI Taxonomy" id="2600176"/>
    <lineage>
        <taxon>Bacteria</taxon>
        <taxon>Deltaproteobacteria</taxon>
        <taxon>Bradymonadales</taxon>
        <taxon>Lujinxingiaceae</taxon>
        <taxon>Lujinxingia</taxon>
    </lineage>
</organism>
<dbReference type="PANTHER" id="PTHR34475">
    <property type="match status" value="1"/>
</dbReference>
<keyword evidence="1" id="KW-0812">Transmembrane</keyword>
<dbReference type="SMART" id="SM00530">
    <property type="entry name" value="HTH_XRE"/>
    <property type="match status" value="1"/>
</dbReference>
<evidence type="ECO:0000313" key="4">
    <source>
        <dbReference type="Proteomes" id="UP000321046"/>
    </source>
</evidence>
<dbReference type="InterPro" id="IPR010982">
    <property type="entry name" value="Lambda_DNA-bd_dom_sf"/>
</dbReference>
<dbReference type="InterPro" id="IPR001387">
    <property type="entry name" value="Cro/C1-type_HTH"/>
</dbReference>
<comment type="caution">
    <text evidence="3">The sequence shown here is derived from an EMBL/GenBank/DDBJ whole genome shotgun (WGS) entry which is preliminary data.</text>
</comment>
<dbReference type="AlphaFoldDB" id="A0A5C6XBQ5"/>
<dbReference type="SUPFAM" id="SSF47413">
    <property type="entry name" value="lambda repressor-like DNA-binding domains"/>
    <property type="match status" value="1"/>
</dbReference>
<dbReference type="Gene3D" id="1.10.260.40">
    <property type="entry name" value="lambda repressor-like DNA-binding domains"/>
    <property type="match status" value="1"/>
</dbReference>
<dbReference type="Pfam" id="PF13413">
    <property type="entry name" value="HTH_25"/>
    <property type="match status" value="1"/>
</dbReference>
<protein>
    <submittedName>
        <fullName evidence="3">Helix-turn-helix domain-containing protein</fullName>
    </submittedName>
</protein>
<dbReference type="Proteomes" id="UP000321046">
    <property type="component" value="Unassembled WGS sequence"/>
</dbReference>
<dbReference type="CDD" id="cd00093">
    <property type="entry name" value="HTH_XRE"/>
    <property type="match status" value="1"/>
</dbReference>
<feature type="domain" description="HTH cro/C1-type" evidence="2">
    <location>
        <begin position="8"/>
        <end position="40"/>
    </location>
</feature>
<feature type="transmembrane region" description="Helical" evidence="1">
    <location>
        <begin position="136"/>
        <end position="153"/>
    </location>
</feature>
<keyword evidence="1" id="KW-0472">Membrane</keyword>
<gene>
    <name evidence="3" type="ORF">FRC96_13230</name>
</gene>
<sequence length="194" mass="22026">MKSPGMMLREAREEKGLGLSDVATMTRIPRQMLEHLENDRFEEYVAEVFLRGHLRNYSRELGLDGEQVIQVYERFSGRKRQSLTIPEERRATPEPRAIAQAARQTTPAVASGAAVAASPVSFDVQRYFETLRPSHMVAVVLVLFGIFVMFSFLSTNRATAHDPTGFPQADESAWELEQDVEQTRWLLEQPGESR</sequence>